<evidence type="ECO:0000313" key="2">
    <source>
        <dbReference type="Proteomes" id="UP000676975"/>
    </source>
</evidence>
<sequence>MKQLSNWLVIVALCALVAGCVAWNVSLWNECRASNSWMYCMHVLSK</sequence>
<evidence type="ECO:0008006" key="3">
    <source>
        <dbReference type="Google" id="ProtNLM"/>
    </source>
</evidence>
<reference evidence="1" key="1">
    <citation type="submission" date="2021-02" db="EMBL/GenBank/DDBJ databases">
        <authorList>
            <person name="Qin X."/>
            <person name="Gong M."/>
            <person name="Yang H."/>
        </authorList>
    </citation>
    <scope>NUCLEOTIDE SEQUENCE</scope>
</reference>
<evidence type="ECO:0000313" key="1">
    <source>
        <dbReference type="EMBL" id="QTZ83278.1"/>
    </source>
</evidence>
<proteinExistence type="predicted"/>
<dbReference type="Proteomes" id="UP000676975">
    <property type="component" value="Segment"/>
</dbReference>
<name>A0A8T8IVZ6_9CAUD</name>
<accession>A0A8T8IVZ6</accession>
<keyword evidence="2" id="KW-1185">Reference proteome</keyword>
<gene>
    <name evidence="1" type="ORF">phiGM223_12</name>
</gene>
<dbReference type="EMBL" id="MW627366">
    <property type="protein sequence ID" value="QTZ83278.1"/>
    <property type="molecule type" value="Genomic_DNA"/>
</dbReference>
<protein>
    <recommendedName>
        <fullName evidence="3">Lipoprotein</fullName>
    </recommendedName>
</protein>
<dbReference type="PROSITE" id="PS51257">
    <property type="entry name" value="PROKAR_LIPOPROTEIN"/>
    <property type="match status" value="1"/>
</dbReference>
<organism evidence="1 2">
    <name type="scientific">Pseudomonas phage phiGM22-3</name>
    <dbReference type="NCBI Taxonomy" id="2816462"/>
    <lineage>
        <taxon>Viruses</taxon>
        <taxon>Duplodnaviria</taxon>
        <taxon>Heunggongvirae</taxon>
        <taxon>Uroviricota</taxon>
        <taxon>Caudoviricetes</taxon>
        <taxon>Autographivirales</taxon>
        <taxon>Autoscriptoviridae</taxon>
        <taxon>Tunggulvirus</taxon>
        <taxon>Tunggulvirus GM223</taxon>
    </lineage>
</organism>